<comment type="caution">
    <text evidence="1">The sequence shown here is derived from an EMBL/GenBank/DDBJ whole genome shotgun (WGS) entry which is preliminary data.</text>
</comment>
<organism evidence="1 2">
    <name type="scientific">Trifolium medium</name>
    <dbReference type="NCBI Taxonomy" id="97028"/>
    <lineage>
        <taxon>Eukaryota</taxon>
        <taxon>Viridiplantae</taxon>
        <taxon>Streptophyta</taxon>
        <taxon>Embryophyta</taxon>
        <taxon>Tracheophyta</taxon>
        <taxon>Spermatophyta</taxon>
        <taxon>Magnoliopsida</taxon>
        <taxon>eudicotyledons</taxon>
        <taxon>Gunneridae</taxon>
        <taxon>Pentapetalae</taxon>
        <taxon>rosids</taxon>
        <taxon>fabids</taxon>
        <taxon>Fabales</taxon>
        <taxon>Fabaceae</taxon>
        <taxon>Papilionoideae</taxon>
        <taxon>50 kb inversion clade</taxon>
        <taxon>NPAAA clade</taxon>
        <taxon>Hologalegina</taxon>
        <taxon>IRL clade</taxon>
        <taxon>Trifolieae</taxon>
        <taxon>Trifolium</taxon>
    </lineage>
</organism>
<evidence type="ECO:0000313" key="1">
    <source>
        <dbReference type="EMBL" id="MCI96929.1"/>
    </source>
</evidence>
<evidence type="ECO:0000313" key="2">
    <source>
        <dbReference type="Proteomes" id="UP000265520"/>
    </source>
</evidence>
<proteinExistence type="predicted"/>
<protein>
    <recommendedName>
        <fullName evidence="3">Reverse transcriptase</fullName>
    </recommendedName>
</protein>
<dbReference type="AlphaFoldDB" id="A0A392WAX1"/>
<accession>A0A392WAX1</accession>
<feature type="non-terminal residue" evidence="1">
    <location>
        <position position="38"/>
    </location>
</feature>
<dbReference type="Proteomes" id="UP000265520">
    <property type="component" value="Unassembled WGS sequence"/>
</dbReference>
<dbReference type="EMBL" id="LXQA011428258">
    <property type="protein sequence ID" value="MCI96929.1"/>
    <property type="molecule type" value="Genomic_DNA"/>
</dbReference>
<evidence type="ECO:0008006" key="3">
    <source>
        <dbReference type="Google" id="ProtNLM"/>
    </source>
</evidence>
<dbReference type="InterPro" id="IPR043502">
    <property type="entry name" value="DNA/RNA_pol_sf"/>
</dbReference>
<reference evidence="1 2" key="1">
    <citation type="journal article" date="2018" name="Front. Plant Sci.">
        <title>Red Clover (Trifolium pratense) and Zigzag Clover (T. medium) - A Picture of Genomic Similarities and Differences.</title>
        <authorList>
            <person name="Dluhosova J."/>
            <person name="Istvanek J."/>
            <person name="Nedelnik J."/>
            <person name="Repkova J."/>
        </authorList>
    </citation>
    <scope>NUCLEOTIDE SEQUENCE [LARGE SCALE GENOMIC DNA]</scope>
    <source>
        <strain evidence="2">cv. 10/8</strain>
        <tissue evidence="1">Leaf</tissue>
    </source>
</reference>
<keyword evidence="2" id="KW-1185">Reference proteome</keyword>
<name>A0A392WAX1_9FABA</name>
<sequence length="38" mass="4113">MMQEGIVLGHKVSSRGIEVDQAKVEVIKDLPPPLNVKG</sequence>
<dbReference type="SUPFAM" id="SSF56672">
    <property type="entry name" value="DNA/RNA polymerases"/>
    <property type="match status" value="1"/>
</dbReference>